<keyword evidence="8" id="KW-0862">Zinc</keyword>
<dbReference type="PRINTS" id="PR00765">
    <property type="entry name" value="CRBOXYPTASEA"/>
</dbReference>
<dbReference type="GO" id="GO:0006508">
    <property type="term" value="P:proteolysis"/>
    <property type="evidence" value="ECO:0007669"/>
    <property type="project" value="UniProtKB-KW"/>
</dbReference>
<organism evidence="12">
    <name type="scientific">Tityus serrulatus</name>
    <name type="common">Brazilian yellow scorpion</name>
    <dbReference type="NCBI Taxonomy" id="6887"/>
    <lineage>
        <taxon>Eukaryota</taxon>
        <taxon>Metazoa</taxon>
        <taxon>Ecdysozoa</taxon>
        <taxon>Arthropoda</taxon>
        <taxon>Chelicerata</taxon>
        <taxon>Arachnida</taxon>
        <taxon>Scorpiones</taxon>
        <taxon>Buthida</taxon>
        <taxon>Buthoidea</taxon>
        <taxon>Buthidae</taxon>
        <taxon>Tityus</taxon>
    </lineage>
</organism>
<keyword evidence="3 12" id="KW-0121">Carboxypeptidase</keyword>
<dbReference type="SMART" id="SM00631">
    <property type="entry name" value="Zn_pept"/>
    <property type="match status" value="1"/>
</dbReference>
<comment type="cofactor">
    <cofactor evidence="1">
        <name>Zn(2+)</name>
        <dbReference type="ChEBI" id="CHEBI:29105"/>
    </cofactor>
</comment>
<evidence type="ECO:0000259" key="11">
    <source>
        <dbReference type="PROSITE" id="PS52035"/>
    </source>
</evidence>
<evidence type="ECO:0000256" key="9">
    <source>
        <dbReference type="ARBA" id="ARBA00023049"/>
    </source>
</evidence>
<dbReference type="GO" id="GO:0008270">
    <property type="term" value="F:zinc ion binding"/>
    <property type="evidence" value="ECO:0007669"/>
    <property type="project" value="InterPro"/>
</dbReference>
<name>A0A1S5QN48_TITSE</name>
<accession>A0A1S5QN48</accession>
<dbReference type="GO" id="GO:0004181">
    <property type="term" value="F:metallocarboxypeptidase activity"/>
    <property type="evidence" value="ECO:0007669"/>
    <property type="project" value="InterPro"/>
</dbReference>
<evidence type="ECO:0000256" key="8">
    <source>
        <dbReference type="ARBA" id="ARBA00022833"/>
    </source>
</evidence>
<dbReference type="GO" id="GO:0005615">
    <property type="term" value="C:extracellular space"/>
    <property type="evidence" value="ECO:0007669"/>
    <property type="project" value="TreeGrafter"/>
</dbReference>
<evidence type="ECO:0000256" key="7">
    <source>
        <dbReference type="ARBA" id="ARBA00022801"/>
    </source>
</evidence>
<dbReference type="SUPFAM" id="SSF53187">
    <property type="entry name" value="Zn-dependent exopeptidases"/>
    <property type="match status" value="1"/>
</dbReference>
<dbReference type="Pfam" id="PF00246">
    <property type="entry name" value="Peptidase_M14"/>
    <property type="match status" value="1"/>
</dbReference>
<comment type="similarity">
    <text evidence="2 10">Belongs to the peptidase M14 family.</text>
</comment>
<evidence type="ECO:0000256" key="6">
    <source>
        <dbReference type="ARBA" id="ARBA00022729"/>
    </source>
</evidence>
<evidence type="ECO:0000256" key="1">
    <source>
        <dbReference type="ARBA" id="ARBA00001947"/>
    </source>
</evidence>
<dbReference type="PROSITE" id="PS52035">
    <property type="entry name" value="PEPTIDASE_M14"/>
    <property type="match status" value="1"/>
</dbReference>
<dbReference type="PANTHER" id="PTHR11705">
    <property type="entry name" value="PROTEASE FAMILY M14 CARBOXYPEPTIDASE A,B"/>
    <property type="match status" value="1"/>
</dbReference>
<sequence length="284" mass="33366">MKIQNIGVTYRNRTLKLIQIQEKSRFRKPIIWIDAGIHAREWIAPSTATYFIYKLLTEYGINKQITHLIQSYDWYIMPLVNPDGYDYSFRTNRLWRKNRSKSVWHNEGVDLNRNFPYEWNNKLTSPSARKPTSLDYIGPFPMSENETQAIHKILMNVNKRVKLFLSLHSYGQYILFPWGCKTENIKDYDYLKRMGEHAAEEIKNLYGTEYTVDSTIKALYSAPGISIDWSYGHFGIKHSFVIELRDKGVQGFKLKKKYIIPVGEETWRGVQSLASDILDEVYGK</sequence>
<proteinExistence type="evidence at transcript level"/>
<dbReference type="AlphaFoldDB" id="A0A1S5QN48"/>
<dbReference type="EMBL" id="KR068534">
    <property type="protein sequence ID" value="AMO02551.1"/>
    <property type="molecule type" value="mRNA"/>
</dbReference>
<dbReference type="FunFam" id="3.40.630.10:FF:000084">
    <property type="entry name" value="Carboxypeptidase B2"/>
    <property type="match status" value="1"/>
</dbReference>
<evidence type="ECO:0000313" key="12">
    <source>
        <dbReference type="EMBL" id="AMO02551.1"/>
    </source>
</evidence>
<evidence type="ECO:0000256" key="4">
    <source>
        <dbReference type="ARBA" id="ARBA00022670"/>
    </source>
</evidence>
<evidence type="ECO:0000256" key="5">
    <source>
        <dbReference type="ARBA" id="ARBA00022723"/>
    </source>
</evidence>
<reference evidence="12" key="1">
    <citation type="submission" date="2015-04" db="EMBL/GenBank/DDBJ databases">
        <title>Proteases from Tityus serrulatus venom gland: venom proteases and peptide maturation.</title>
        <authorList>
            <person name="Carmo A.O."/>
            <person name="Martins A.P.V."/>
            <person name="Oliveira-Mendes B.B.R."/>
            <person name="Horta C.C.R."/>
            <person name="Dantas A.E."/>
            <person name="Kalapothakis E."/>
        </authorList>
    </citation>
    <scope>NUCLEOTIDE SEQUENCE</scope>
</reference>
<feature type="active site" description="Proton donor/acceptor" evidence="10">
    <location>
        <position position="243"/>
    </location>
</feature>
<dbReference type="InterPro" id="IPR057246">
    <property type="entry name" value="CARBOXYPEPT_ZN_1"/>
</dbReference>
<evidence type="ECO:0000256" key="10">
    <source>
        <dbReference type="PROSITE-ProRule" id="PRU01379"/>
    </source>
</evidence>
<feature type="domain" description="Peptidase M14" evidence="11">
    <location>
        <begin position="1"/>
        <end position="277"/>
    </location>
</feature>
<keyword evidence="6" id="KW-0732">Signal</keyword>
<keyword evidence="5" id="KW-0479">Metal-binding</keyword>
<evidence type="ECO:0000256" key="2">
    <source>
        <dbReference type="ARBA" id="ARBA00005988"/>
    </source>
</evidence>
<evidence type="ECO:0000256" key="3">
    <source>
        <dbReference type="ARBA" id="ARBA00022645"/>
    </source>
</evidence>
<keyword evidence="4" id="KW-0645">Protease</keyword>
<dbReference type="PANTHER" id="PTHR11705:SF91">
    <property type="entry name" value="FI01817P-RELATED"/>
    <property type="match status" value="1"/>
</dbReference>
<dbReference type="PROSITE" id="PS00132">
    <property type="entry name" value="CARBOXYPEPT_ZN_1"/>
    <property type="match status" value="1"/>
</dbReference>
<keyword evidence="9" id="KW-0482">Metalloprotease</keyword>
<keyword evidence="7" id="KW-0378">Hydrolase</keyword>
<dbReference type="Gene3D" id="3.40.630.10">
    <property type="entry name" value="Zn peptidases"/>
    <property type="match status" value="1"/>
</dbReference>
<protein>
    <submittedName>
        <fullName evidence="12">Carboxypeptidase B</fullName>
    </submittedName>
</protein>
<dbReference type="InterPro" id="IPR000834">
    <property type="entry name" value="Peptidase_M14"/>
</dbReference>